<dbReference type="Proteomes" id="UP000078492">
    <property type="component" value="Unassembled WGS sequence"/>
</dbReference>
<sequence>GTVRDGNFRRTLSLWARGQAPATAARDWALPASRSPGSHCKPQCESVYECVCVKLCSLSFSKGPVSPLKATSKYSSVRGPQTRPPLAPSQFHSICFVKYAVLGRYIITCLKYVIVI</sequence>
<evidence type="ECO:0000313" key="2">
    <source>
        <dbReference type="Proteomes" id="UP000078492"/>
    </source>
</evidence>
<feature type="non-terminal residue" evidence="1">
    <location>
        <position position="1"/>
    </location>
</feature>
<gene>
    <name evidence="1" type="ORF">ALC57_09421</name>
</gene>
<organism evidence="1 2">
    <name type="scientific">Trachymyrmex cornetzi</name>
    <dbReference type="NCBI Taxonomy" id="471704"/>
    <lineage>
        <taxon>Eukaryota</taxon>
        <taxon>Metazoa</taxon>
        <taxon>Ecdysozoa</taxon>
        <taxon>Arthropoda</taxon>
        <taxon>Hexapoda</taxon>
        <taxon>Insecta</taxon>
        <taxon>Pterygota</taxon>
        <taxon>Neoptera</taxon>
        <taxon>Endopterygota</taxon>
        <taxon>Hymenoptera</taxon>
        <taxon>Apocrita</taxon>
        <taxon>Aculeata</taxon>
        <taxon>Formicoidea</taxon>
        <taxon>Formicidae</taxon>
        <taxon>Myrmicinae</taxon>
        <taxon>Trachymyrmex</taxon>
    </lineage>
</organism>
<reference evidence="1 2" key="1">
    <citation type="submission" date="2015-09" db="EMBL/GenBank/DDBJ databases">
        <title>Trachymyrmex cornetzi WGS genome.</title>
        <authorList>
            <person name="Nygaard S."/>
            <person name="Hu H."/>
            <person name="Boomsma J."/>
            <person name="Zhang G."/>
        </authorList>
    </citation>
    <scope>NUCLEOTIDE SEQUENCE [LARGE SCALE GENOMIC DNA]</scope>
    <source>
        <strain evidence="1">Tcor2-1</strain>
        <tissue evidence="1">Whole body</tissue>
    </source>
</reference>
<keyword evidence="2" id="KW-1185">Reference proteome</keyword>
<dbReference type="EMBL" id="KQ979999">
    <property type="protein sequence ID" value="KYN18314.1"/>
    <property type="molecule type" value="Genomic_DNA"/>
</dbReference>
<name>A0A195E0A9_9HYME</name>
<accession>A0A195E0A9</accession>
<dbReference type="AlphaFoldDB" id="A0A195E0A9"/>
<protein>
    <submittedName>
        <fullName evidence="1">Uncharacterized protein</fullName>
    </submittedName>
</protein>
<proteinExistence type="predicted"/>
<evidence type="ECO:0000313" key="1">
    <source>
        <dbReference type="EMBL" id="KYN18314.1"/>
    </source>
</evidence>